<comment type="caution">
    <text evidence="5">The sequence shown here is derived from an EMBL/GenBank/DDBJ whole genome shotgun (WGS) entry which is preliminary data.</text>
</comment>
<keyword evidence="6" id="KW-1185">Reference proteome</keyword>
<sequence>MGRLHAMGVDRLYREFAGAPASVRKERAKERLGRAINDRLRNYFRARVDEQLVADLVQEANETIWTRLASFEPVHDQALERWMLSIARILVLRVRYRRVPRAARVMEFESAEFANPATGPSTALRRRERSRVLESELRRLATPHRLALVDQLAGGDVQSFAAREGLPSATVRSHRRRGRRSMEARVARRIQSRT</sequence>
<evidence type="ECO:0000256" key="2">
    <source>
        <dbReference type="ARBA" id="ARBA00023082"/>
    </source>
</evidence>
<protein>
    <submittedName>
        <fullName evidence="5">Uncharacterized protein</fullName>
    </submittedName>
</protein>
<dbReference type="GO" id="GO:0016987">
    <property type="term" value="F:sigma factor activity"/>
    <property type="evidence" value="ECO:0007669"/>
    <property type="project" value="UniProtKB-KW"/>
</dbReference>
<accession>A6G6Q6</accession>
<evidence type="ECO:0000256" key="4">
    <source>
        <dbReference type="SAM" id="MobiDB-lite"/>
    </source>
</evidence>
<dbReference type="SUPFAM" id="SSF88946">
    <property type="entry name" value="Sigma2 domain of RNA polymerase sigma factors"/>
    <property type="match status" value="1"/>
</dbReference>
<evidence type="ECO:0000256" key="3">
    <source>
        <dbReference type="ARBA" id="ARBA00023163"/>
    </source>
</evidence>
<keyword evidence="3" id="KW-0804">Transcription</keyword>
<organism evidence="5 6">
    <name type="scientific">Plesiocystis pacifica SIR-1</name>
    <dbReference type="NCBI Taxonomy" id="391625"/>
    <lineage>
        <taxon>Bacteria</taxon>
        <taxon>Pseudomonadati</taxon>
        <taxon>Myxococcota</taxon>
        <taxon>Polyangia</taxon>
        <taxon>Nannocystales</taxon>
        <taxon>Nannocystaceae</taxon>
        <taxon>Plesiocystis</taxon>
    </lineage>
</organism>
<keyword evidence="1" id="KW-0805">Transcription regulation</keyword>
<dbReference type="InterPro" id="IPR013325">
    <property type="entry name" value="RNA_pol_sigma_r2"/>
</dbReference>
<dbReference type="GO" id="GO:0006352">
    <property type="term" value="P:DNA-templated transcription initiation"/>
    <property type="evidence" value="ECO:0007669"/>
    <property type="project" value="InterPro"/>
</dbReference>
<dbReference type="AlphaFoldDB" id="A6G6Q6"/>
<dbReference type="Gene3D" id="1.10.1740.10">
    <property type="match status" value="1"/>
</dbReference>
<evidence type="ECO:0000313" key="5">
    <source>
        <dbReference type="EMBL" id="EDM78359.1"/>
    </source>
</evidence>
<feature type="region of interest" description="Disordered" evidence="4">
    <location>
        <begin position="168"/>
        <end position="194"/>
    </location>
</feature>
<evidence type="ECO:0000256" key="1">
    <source>
        <dbReference type="ARBA" id="ARBA00023015"/>
    </source>
</evidence>
<dbReference type="PANTHER" id="PTHR43133:SF62">
    <property type="entry name" value="RNA POLYMERASE SIGMA FACTOR SIGZ"/>
    <property type="match status" value="1"/>
</dbReference>
<dbReference type="Proteomes" id="UP000005801">
    <property type="component" value="Unassembled WGS sequence"/>
</dbReference>
<evidence type="ECO:0000313" key="6">
    <source>
        <dbReference type="Proteomes" id="UP000005801"/>
    </source>
</evidence>
<dbReference type="PANTHER" id="PTHR43133">
    <property type="entry name" value="RNA POLYMERASE ECF-TYPE SIGMA FACTO"/>
    <property type="match status" value="1"/>
</dbReference>
<gene>
    <name evidence="5" type="ORF">PPSIR1_05906</name>
</gene>
<dbReference type="InterPro" id="IPR039425">
    <property type="entry name" value="RNA_pol_sigma-70-like"/>
</dbReference>
<reference evidence="5 6" key="1">
    <citation type="submission" date="2007-06" db="EMBL/GenBank/DDBJ databases">
        <authorList>
            <person name="Shimkets L."/>
            <person name="Ferriera S."/>
            <person name="Johnson J."/>
            <person name="Kravitz S."/>
            <person name="Beeson K."/>
            <person name="Sutton G."/>
            <person name="Rogers Y.-H."/>
            <person name="Friedman R."/>
            <person name="Frazier M."/>
            <person name="Venter J.C."/>
        </authorList>
    </citation>
    <scope>NUCLEOTIDE SEQUENCE [LARGE SCALE GENOMIC DNA]</scope>
    <source>
        <strain evidence="5 6">SIR-1</strain>
    </source>
</reference>
<name>A6G6Q6_9BACT</name>
<proteinExistence type="predicted"/>
<keyword evidence="2" id="KW-0731">Sigma factor</keyword>
<dbReference type="EMBL" id="ABCS01000031">
    <property type="protein sequence ID" value="EDM78359.1"/>
    <property type="molecule type" value="Genomic_DNA"/>
</dbReference>